<dbReference type="SUPFAM" id="SSF100920">
    <property type="entry name" value="Heat shock protein 70kD (HSP70), peptide-binding domain"/>
    <property type="match status" value="1"/>
</dbReference>
<keyword evidence="6 8" id="KW-0346">Stress response</keyword>
<dbReference type="NCBIfam" id="NF001413">
    <property type="entry name" value="PRK00290.1"/>
    <property type="match status" value="1"/>
</dbReference>
<keyword evidence="3 8" id="KW-0597">Phosphoprotein</keyword>
<dbReference type="FunFam" id="3.30.420.40:FF:000004">
    <property type="entry name" value="Molecular chaperone DnaK"/>
    <property type="match status" value="1"/>
</dbReference>
<name>A0A1G8KLS1_9FLAO</name>
<dbReference type="PROSITE" id="PS00329">
    <property type="entry name" value="HSP70_2"/>
    <property type="match status" value="1"/>
</dbReference>
<protein>
    <recommendedName>
        <fullName evidence="2 8">Chaperone protein DnaK</fullName>
    </recommendedName>
    <alternativeName>
        <fullName evidence="8">HSP70</fullName>
    </alternativeName>
    <alternativeName>
        <fullName evidence="8">Heat shock 70 kDa protein</fullName>
    </alternativeName>
    <alternativeName>
        <fullName evidence="8">Heat shock protein 70</fullName>
    </alternativeName>
</protein>
<dbReference type="NCBIfam" id="TIGR02350">
    <property type="entry name" value="prok_dnaK"/>
    <property type="match status" value="1"/>
</dbReference>
<evidence type="ECO:0000256" key="4">
    <source>
        <dbReference type="ARBA" id="ARBA00022741"/>
    </source>
</evidence>
<dbReference type="GO" id="GO:0005524">
    <property type="term" value="F:ATP binding"/>
    <property type="evidence" value="ECO:0007669"/>
    <property type="project" value="UniProtKB-UniRule"/>
</dbReference>
<dbReference type="Gene3D" id="3.30.420.40">
    <property type="match status" value="2"/>
</dbReference>
<dbReference type="Gene3D" id="3.90.640.10">
    <property type="entry name" value="Actin, Chain A, domain 4"/>
    <property type="match status" value="1"/>
</dbReference>
<dbReference type="HAMAP" id="MF_00332">
    <property type="entry name" value="DnaK"/>
    <property type="match status" value="1"/>
</dbReference>
<evidence type="ECO:0000256" key="8">
    <source>
        <dbReference type="HAMAP-Rule" id="MF_00332"/>
    </source>
</evidence>
<dbReference type="Gene3D" id="2.60.34.10">
    <property type="entry name" value="Substrate Binding Domain Of DNAk, Chain A, domain 1"/>
    <property type="match status" value="1"/>
</dbReference>
<dbReference type="InterPro" id="IPR018181">
    <property type="entry name" value="Heat_shock_70_CS"/>
</dbReference>
<dbReference type="OrthoDB" id="9766019at2"/>
<dbReference type="CDD" id="cd10234">
    <property type="entry name" value="ASKHA_NBD_HSP70_DnaK-like"/>
    <property type="match status" value="1"/>
</dbReference>
<dbReference type="PROSITE" id="PS00297">
    <property type="entry name" value="HSP70_1"/>
    <property type="match status" value="1"/>
</dbReference>
<keyword evidence="7 8" id="KW-0143">Chaperone</keyword>
<feature type="compositionally biased region" description="Acidic residues" evidence="10">
    <location>
        <begin position="617"/>
        <end position="633"/>
    </location>
</feature>
<evidence type="ECO:0000256" key="1">
    <source>
        <dbReference type="ARBA" id="ARBA00007381"/>
    </source>
</evidence>
<evidence type="ECO:0000256" key="5">
    <source>
        <dbReference type="ARBA" id="ARBA00022840"/>
    </source>
</evidence>
<comment type="function">
    <text evidence="8">Acts as a chaperone.</text>
</comment>
<dbReference type="RefSeq" id="WP_092470596.1">
    <property type="nucleotide sequence ID" value="NZ_FNCZ01000011.1"/>
</dbReference>
<accession>A0A1G8KLS1</accession>
<dbReference type="NCBIfam" id="NF003520">
    <property type="entry name" value="PRK05183.1"/>
    <property type="match status" value="1"/>
</dbReference>
<dbReference type="FunFam" id="2.60.34.10:FF:000014">
    <property type="entry name" value="Chaperone protein DnaK HSP70"/>
    <property type="match status" value="1"/>
</dbReference>
<keyword evidence="4 8" id="KW-0547">Nucleotide-binding</keyword>
<comment type="induction">
    <text evidence="8">By stress conditions e.g. heat shock.</text>
</comment>
<evidence type="ECO:0000256" key="9">
    <source>
        <dbReference type="RuleBase" id="RU003322"/>
    </source>
</evidence>
<feature type="modified residue" description="Phosphothreonine; by autocatalysis" evidence="8">
    <location>
        <position position="197"/>
    </location>
</feature>
<dbReference type="PANTHER" id="PTHR19375">
    <property type="entry name" value="HEAT SHOCK PROTEIN 70KDA"/>
    <property type="match status" value="1"/>
</dbReference>
<proteinExistence type="evidence at transcript level"/>
<keyword evidence="5 8" id="KW-0067">ATP-binding</keyword>
<evidence type="ECO:0000313" key="12">
    <source>
        <dbReference type="Proteomes" id="UP000199492"/>
    </source>
</evidence>
<dbReference type="PRINTS" id="PR00301">
    <property type="entry name" value="HEATSHOCK70"/>
</dbReference>
<sequence>MSKIIGIDLGTTNSCVSVMEGNEPVVIPNAEGKRTTPSVIAFVEGGEIKVGDPAKRQAVTNPTKTVYSIKRFMGNKYSESKKEAERVPYKVVKGDNDTPRVDIDGRLYTPQELSAMVLQKMKKTAEDYLGQDVTEAVITVPAYFNDAQRQATKEAGEIAGLKVRRIINEPTAAALAYGMDKKGTDQKIVVFDFGGGTHDVSILELGDGVFEVLSTDGDTHLGGDDVDQRIIDWLAEEFIADENMDLRKDPMALQRLKEAAEKAKIELSSSAQTEINLPYVTATASGPKHLVRTLTRSKFEQLIDDLIKRTIEPCQTALKAAGLTKSDIDQVILVGGSTRIPAVVNAVEAFFGKAPSKGVNPDEVVSLGAAIQGGVLSGDVKDVLLLDVTPLSLGIETMGNVMTKLIESNTTIPTKKSQVFSTAADNQPSVEIHVLQGERPMAADNKTIGRFHLDGIPPSRRGTPQIEVTFDIDANGIIKVSATDKATNKTQDIRIEASSGLTEEEIQKMKADAEANAESDAKAKETADKLNEADAMIFQTESQLKEFGDKLSDDKKAPIESALEELKKAYETKDIAVITPALDKINEVWKVASEEMYKAQAEGQGGAAGPEAGAEQPADESSDVEDVDFEEVK</sequence>
<evidence type="ECO:0000256" key="2">
    <source>
        <dbReference type="ARBA" id="ARBA00014415"/>
    </source>
</evidence>
<dbReference type="EMBL" id="FNCZ01000011">
    <property type="protein sequence ID" value="SDI44365.1"/>
    <property type="molecule type" value="Genomic_DNA"/>
</dbReference>
<dbReference type="Gene3D" id="1.20.1270.10">
    <property type="match status" value="1"/>
</dbReference>
<dbReference type="SUPFAM" id="SSF53067">
    <property type="entry name" value="Actin-like ATPase domain"/>
    <property type="match status" value="2"/>
</dbReference>
<dbReference type="Pfam" id="PF00012">
    <property type="entry name" value="HSP70"/>
    <property type="match status" value="1"/>
</dbReference>
<feature type="region of interest" description="Disordered" evidence="10">
    <location>
        <begin position="600"/>
        <end position="633"/>
    </location>
</feature>
<dbReference type="Proteomes" id="UP000199492">
    <property type="component" value="Unassembled WGS sequence"/>
</dbReference>
<evidence type="ECO:0000313" key="11">
    <source>
        <dbReference type="EMBL" id="SDI44365.1"/>
    </source>
</evidence>
<dbReference type="InterPro" id="IPR029047">
    <property type="entry name" value="HSP70_peptide-bd_sf"/>
</dbReference>
<dbReference type="InterPro" id="IPR012725">
    <property type="entry name" value="Chaperone_DnaK"/>
</dbReference>
<comment type="similarity">
    <text evidence="1 8 9">Belongs to the heat shock protein 70 family.</text>
</comment>
<dbReference type="InterPro" id="IPR043129">
    <property type="entry name" value="ATPase_NBD"/>
</dbReference>
<dbReference type="FunFam" id="1.20.1270.10:FF:000001">
    <property type="entry name" value="Molecular chaperone DnaK"/>
    <property type="match status" value="1"/>
</dbReference>
<organism evidence="11 12">
    <name type="scientific">Winogradskyella thalassocola</name>
    <dbReference type="NCBI Taxonomy" id="262004"/>
    <lineage>
        <taxon>Bacteria</taxon>
        <taxon>Pseudomonadati</taxon>
        <taxon>Bacteroidota</taxon>
        <taxon>Flavobacteriia</taxon>
        <taxon>Flavobacteriales</taxon>
        <taxon>Flavobacteriaceae</taxon>
        <taxon>Winogradskyella</taxon>
    </lineage>
</organism>
<reference evidence="12" key="1">
    <citation type="submission" date="2016-10" db="EMBL/GenBank/DDBJ databases">
        <authorList>
            <person name="Varghese N."/>
            <person name="Submissions S."/>
        </authorList>
    </citation>
    <scope>NUCLEOTIDE SEQUENCE [LARGE SCALE GENOMIC DNA]</scope>
    <source>
        <strain evidence="12">DSM 15363</strain>
    </source>
</reference>
<gene>
    <name evidence="8" type="primary">dnaK</name>
    <name evidence="11" type="ORF">SAMN04489796_11146</name>
</gene>
<evidence type="ECO:0000256" key="3">
    <source>
        <dbReference type="ARBA" id="ARBA00022553"/>
    </source>
</evidence>
<dbReference type="GO" id="GO:0140662">
    <property type="term" value="F:ATP-dependent protein folding chaperone"/>
    <property type="evidence" value="ECO:0007669"/>
    <property type="project" value="InterPro"/>
</dbReference>
<evidence type="ECO:0000256" key="6">
    <source>
        <dbReference type="ARBA" id="ARBA00023016"/>
    </source>
</evidence>
<evidence type="ECO:0000256" key="10">
    <source>
        <dbReference type="SAM" id="MobiDB-lite"/>
    </source>
</evidence>
<evidence type="ECO:0000256" key="7">
    <source>
        <dbReference type="ARBA" id="ARBA00023186"/>
    </source>
</evidence>
<dbReference type="FunFam" id="3.90.640.10:FF:000003">
    <property type="entry name" value="Molecular chaperone DnaK"/>
    <property type="match status" value="1"/>
</dbReference>
<dbReference type="STRING" id="262004.SAMN04489796_11146"/>
<keyword evidence="12" id="KW-1185">Reference proteome</keyword>
<dbReference type="GO" id="GO:0051082">
    <property type="term" value="F:unfolded protein binding"/>
    <property type="evidence" value="ECO:0007669"/>
    <property type="project" value="InterPro"/>
</dbReference>
<dbReference type="InterPro" id="IPR029048">
    <property type="entry name" value="HSP70_C_sf"/>
</dbReference>
<dbReference type="AlphaFoldDB" id="A0A1G8KLS1"/>
<dbReference type="InterPro" id="IPR013126">
    <property type="entry name" value="Hsp_70_fam"/>
</dbReference>